<keyword evidence="1" id="KW-0436">Ligase</keyword>
<dbReference type="InterPro" id="IPR004344">
    <property type="entry name" value="TTL/TTLL_fam"/>
</dbReference>
<gene>
    <name evidence="6" type="ORF">PPERSA_13178</name>
</gene>
<dbReference type="Pfam" id="PF03133">
    <property type="entry name" value="TTL"/>
    <property type="match status" value="1"/>
</dbReference>
<dbReference type="GO" id="GO:0015631">
    <property type="term" value="F:tubulin binding"/>
    <property type="evidence" value="ECO:0007669"/>
    <property type="project" value="TreeGrafter"/>
</dbReference>
<dbReference type="Gene3D" id="3.30.470.20">
    <property type="entry name" value="ATP-grasp fold, B domain"/>
    <property type="match status" value="1"/>
</dbReference>
<dbReference type="PROSITE" id="PS51221">
    <property type="entry name" value="TTL"/>
    <property type="match status" value="1"/>
</dbReference>
<feature type="region of interest" description="Disordered" evidence="4">
    <location>
        <begin position="1"/>
        <end position="24"/>
    </location>
</feature>
<accession>A0A0V0QLC2</accession>
<keyword evidence="2" id="KW-0547">Nucleotide-binding</keyword>
<dbReference type="GO" id="GO:0036064">
    <property type="term" value="C:ciliary basal body"/>
    <property type="evidence" value="ECO:0007669"/>
    <property type="project" value="TreeGrafter"/>
</dbReference>
<evidence type="ECO:0000313" key="6">
    <source>
        <dbReference type="EMBL" id="KRX02924.1"/>
    </source>
</evidence>
<evidence type="ECO:0000256" key="5">
    <source>
        <dbReference type="SAM" id="Phobius"/>
    </source>
</evidence>
<sequence>MGKQEQEHKKKQTETAKIKNKQQKIEEGPKCPMRYIPKIAKFIVIPLILAYLFFSLQNKETTTKQQPISHGENYQIKYQYQSVIDKYKPFHPDIGVEFIETPKQLDKEISQYSDEQIQKVINQFHVWSNVTLEKHHYDTKYSFNWPHLGIKNNYTYCTSSDILKLKYPSIVFKNKYMYVDFSKNSLSRDLASAFGVDLTPYALEGQQKQIGNVRKYDLDPQISLIFSQKSRVHHFHPFTTCLFCLFQTSNHIPGKWDITGKDLVINNYKNYEKSNFKNPQQCKKTINFMPTSYRLFDKQECTQFFDYLKSQGYKNLIEKQGIAFIMKAGRDIHRGEGIEIMTDDVYQRYMHDYEQGKLCGKNKQTVQAQRYIANPMLYEGRKIEVRIYFLIASTDPLIIYSQNNAHLRMCSEIFDKHSLQKEVHVCNVALASKSGNQNFVIDFSLEGLRDYLLEKNHISNKNWVEDVIYPQIYQAIIHLVRSGQHRFLKDSRVNENFALDFLIDDESHLWFMENNPNPQIMRTSEKRVERHYQMFGDLFEIQFAQLRSRFKRLLNFTKNVVLPNFKDVEKNPEKYKEQFKKLNQNQIDPEFQIRQNNTYQKIYDENLQGAEKFMGNLPDDCLIN</sequence>
<protein>
    <recommendedName>
        <fullName evidence="8">Tubulin-tyrosine ligase/Tubulin polyglutamylase</fullName>
    </recommendedName>
</protein>
<comment type="caution">
    <text evidence="6">The sequence shown here is derived from an EMBL/GenBank/DDBJ whole genome shotgun (WGS) entry which is preliminary data.</text>
</comment>
<dbReference type="AlphaFoldDB" id="A0A0V0QLC2"/>
<dbReference type="PANTHER" id="PTHR12241">
    <property type="entry name" value="TUBULIN POLYGLUTAMYLASE"/>
    <property type="match status" value="1"/>
</dbReference>
<keyword evidence="5" id="KW-0812">Transmembrane</keyword>
<name>A0A0V0QLC2_PSEPJ</name>
<dbReference type="GO" id="GO:0000226">
    <property type="term" value="P:microtubule cytoskeleton organization"/>
    <property type="evidence" value="ECO:0007669"/>
    <property type="project" value="TreeGrafter"/>
</dbReference>
<dbReference type="PANTHER" id="PTHR12241:SF147">
    <property type="entry name" value="TUBULIN POLYGLUTAMYLASE TTLL7"/>
    <property type="match status" value="1"/>
</dbReference>
<keyword evidence="5" id="KW-1133">Transmembrane helix</keyword>
<proteinExistence type="predicted"/>
<evidence type="ECO:0000256" key="4">
    <source>
        <dbReference type="SAM" id="MobiDB-lite"/>
    </source>
</evidence>
<keyword evidence="5" id="KW-0472">Membrane</keyword>
<keyword evidence="7" id="KW-1185">Reference proteome</keyword>
<dbReference type="GO" id="GO:0005524">
    <property type="term" value="F:ATP binding"/>
    <property type="evidence" value="ECO:0007669"/>
    <property type="project" value="UniProtKB-KW"/>
</dbReference>
<feature type="transmembrane region" description="Helical" evidence="5">
    <location>
        <begin position="39"/>
        <end position="56"/>
    </location>
</feature>
<dbReference type="SUPFAM" id="SSF56059">
    <property type="entry name" value="Glutathione synthetase ATP-binding domain-like"/>
    <property type="match status" value="1"/>
</dbReference>
<evidence type="ECO:0000256" key="2">
    <source>
        <dbReference type="ARBA" id="ARBA00022741"/>
    </source>
</evidence>
<evidence type="ECO:0000256" key="1">
    <source>
        <dbReference type="ARBA" id="ARBA00022598"/>
    </source>
</evidence>
<organism evidence="6 7">
    <name type="scientific">Pseudocohnilembus persalinus</name>
    <name type="common">Ciliate</name>
    <dbReference type="NCBI Taxonomy" id="266149"/>
    <lineage>
        <taxon>Eukaryota</taxon>
        <taxon>Sar</taxon>
        <taxon>Alveolata</taxon>
        <taxon>Ciliophora</taxon>
        <taxon>Intramacronucleata</taxon>
        <taxon>Oligohymenophorea</taxon>
        <taxon>Scuticociliatia</taxon>
        <taxon>Philasterida</taxon>
        <taxon>Pseudocohnilembidae</taxon>
        <taxon>Pseudocohnilembus</taxon>
    </lineage>
</organism>
<dbReference type="EMBL" id="LDAU01000150">
    <property type="protein sequence ID" value="KRX02924.1"/>
    <property type="molecule type" value="Genomic_DNA"/>
</dbReference>
<reference evidence="6 7" key="1">
    <citation type="journal article" date="2015" name="Sci. Rep.">
        <title>Genome of the facultative scuticociliatosis pathogen Pseudocohnilembus persalinus provides insight into its virulence through horizontal gene transfer.</title>
        <authorList>
            <person name="Xiong J."/>
            <person name="Wang G."/>
            <person name="Cheng J."/>
            <person name="Tian M."/>
            <person name="Pan X."/>
            <person name="Warren A."/>
            <person name="Jiang C."/>
            <person name="Yuan D."/>
            <person name="Miao W."/>
        </authorList>
    </citation>
    <scope>NUCLEOTIDE SEQUENCE [LARGE SCALE GENOMIC DNA]</scope>
    <source>
        <strain evidence="6">36N120E</strain>
    </source>
</reference>
<dbReference type="Proteomes" id="UP000054937">
    <property type="component" value="Unassembled WGS sequence"/>
</dbReference>
<dbReference type="OrthoDB" id="288171at2759"/>
<keyword evidence="3" id="KW-0067">ATP-binding</keyword>
<dbReference type="OMA" id="DNSYCLR"/>
<evidence type="ECO:0000256" key="3">
    <source>
        <dbReference type="ARBA" id="ARBA00022840"/>
    </source>
</evidence>
<evidence type="ECO:0000313" key="7">
    <source>
        <dbReference type="Proteomes" id="UP000054937"/>
    </source>
</evidence>
<dbReference type="GO" id="GO:0070740">
    <property type="term" value="F:tubulin-glutamic acid ligase activity"/>
    <property type="evidence" value="ECO:0007669"/>
    <property type="project" value="TreeGrafter"/>
</dbReference>
<dbReference type="InParanoid" id="A0A0V0QLC2"/>
<evidence type="ECO:0008006" key="8">
    <source>
        <dbReference type="Google" id="ProtNLM"/>
    </source>
</evidence>